<protein>
    <submittedName>
        <fullName evidence="2">Uncharacterized protein</fullName>
    </submittedName>
</protein>
<accession>A0A1Y5TCM0</accession>
<keyword evidence="1" id="KW-0201">Cytochrome c-type biogenesis</keyword>
<name>A0A1Y5TCM0_9RHOB</name>
<reference evidence="2 3" key="1">
    <citation type="submission" date="2017-03" db="EMBL/GenBank/DDBJ databases">
        <authorList>
            <person name="Afonso C.L."/>
            <person name="Miller P.J."/>
            <person name="Scott M.A."/>
            <person name="Spackman E."/>
            <person name="Goraichik I."/>
            <person name="Dimitrov K.M."/>
            <person name="Suarez D.L."/>
            <person name="Swayne D.E."/>
        </authorList>
    </citation>
    <scope>NUCLEOTIDE SEQUENCE [LARGE SCALE GENOMIC DNA]</scope>
    <source>
        <strain evidence="2 3">CECT 7066</strain>
    </source>
</reference>
<dbReference type="EMBL" id="FWFV01000009">
    <property type="protein sequence ID" value="SLN60663.1"/>
    <property type="molecule type" value="Genomic_DNA"/>
</dbReference>
<evidence type="ECO:0000313" key="2">
    <source>
        <dbReference type="EMBL" id="SLN60663.1"/>
    </source>
</evidence>
<dbReference type="GO" id="GO:0017004">
    <property type="term" value="P:cytochrome complex assembly"/>
    <property type="evidence" value="ECO:0007669"/>
    <property type="project" value="UniProtKB-KW"/>
</dbReference>
<dbReference type="AlphaFoldDB" id="A0A1Y5TCM0"/>
<proteinExistence type="predicted"/>
<organism evidence="2 3">
    <name type="scientific">Palleronia marisminoris</name>
    <dbReference type="NCBI Taxonomy" id="315423"/>
    <lineage>
        <taxon>Bacteria</taxon>
        <taxon>Pseudomonadati</taxon>
        <taxon>Pseudomonadota</taxon>
        <taxon>Alphaproteobacteria</taxon>
        <taxon>Rhodobacterales</taxon>
        <taxon>Roseobacteraceae</taxon>
        <taxon>Palleronia</taxon>
    </lineage>
</organism>
<keyword evidence="3" id="KW-1185">Reference proteome</keyword>
<dbReference type="STRING" id="315423.SAMN04488020_11070"/>
<dbReference type="InterPro" id="IPR011990">
    <property type="entry name" value="TPR-like_helical_dom_sf"/>
</dbReference>
<dbReference type="Proteomes" id="UP000193870">
    <property type="component" value="Unassembled WGS sequence"/>
</dbReference>
<dbReference type="InterPro" id="IPR017560">
    <property type="entry name" value="Cyt_c_biogenesis_CcmI"/>
</dbReference>
<dbReference type="SUPFAM" id="SSF48452">
    <property type="entry name" value="TPR-like"/>
    <property type="match status" value="1"/>
</dbReference>
<gene>
    <name evidence="2" type="ORF">PAM7066_03008</name>
</gene>
<dbReference type="Gene3D" id="1.25.40.10">
    <property type="entry name" value="Tetratricopeptide repeat domain"/>
    <property type="match status" value="1"/>
</dbReference>
<evidence type="ECO:0000256" key="1">
    <source>
        <dbReference type="ARBA" id="ARBA00022748"/>
    </source>
</evidence>
<evidence type="ECO:0000313" key="3">
    <source>
        <dbReference type="Proteomes" id="UP000193870"/>
    </source>
</evidence>
<dbReference type="OrthoDB" id="9815847at2"/>
<dbReference type="NCBIfam" id="TIGR03142">
    <property type="entry name" value="cytochro_ccmI"/>
    <property type="match status" value="1"/>
</dbReference>
<sequence>MLFWIAAVLIAALGTLPVLAALFRSDGSREPAQDMAIYRDQLAEIDRDLARGVLTGDEAERTRAEVARRLLEADRRGVRQAHQAPRKVRLVAAGLVALAVMVGGVAIYWNQGAPGYPDLPLRARLADADAARAERLSQADAEARAQEIGALPDPVEPAPEFALLIDRLRSTMQDRPDDPQGLRLLAVNEARLGNFAAARDAQERLVALLGEETTAETHAFLGELMVMNAGGYVSPEAEAQFDAALAIDRSDTRALYFKGLSYLQTGRPDRAFAIWRPLLETAPADAAWVSAARAQIGEVAARAGIDYQAPSVAPGPTAEDMAAAAEMSPEARQEMIVGMVARLTERLATEGGPAPDWARLISALGVMGDTERAAAIYGEAQQVFGNQPADLALIEEAAAQAGVAR</sequence>
<dbReference type="RefSeq" id="WP_090929467.1">
    <property type="nucleotide sequence ID" value="NZ_FOPF01000010.1"/>
</dbReference>